<reference evidence="11 12" key="1">
    <citation type="submission" date="2019-11" db="EMBL/GenBank/DDBJ databases">
        <title>Comparative genomics of hydrocarbon-degrading Desulfosarcina strains.</title>
        <authorList>
            <person name="Watanabe M."/>
            <person name="Kojima H."/>
            <person name="Fukui M."/>
        </authorList>
    </citation>
    <scope>NUCLEOTIDE SEQUENCE [LARGE SCALE GENOMIC DNA]</scope>
    <source>
        <strain evidence="11 12">PL12</strain>
    </source>
</reference>
<dbReference type="Gene3D" id="1.10.287.130">
    <property type="match status" value="1"/>
</dbReference>
<dbReference type="SUPFAM" id="SSF47384">
    <property type="entry name" value="Homodimeric domain of signal transducing histidine kinase"/>
    <property type="match status" value="1"/>
</dbReference>
<evidence type="ECO:0000313" key="12">
    <source>
        <dbReference type="Proteomes" id="UP000427906"/>
    </source>
</evidence>
<evidence type="ECO:0000256" key="5">
    <source>
        <dbReference type="ARBA" id="ARBA00022741"/>
    </source>
</evidence>
<dbReference type="OrthoDB" id="9808844at2"/>
<feature type="domain" description="Histidine kinase" evidence="10">
    <location>
        <begin position="264"/>
        <end position="471"/>
    </location>
</feature>
<dbReference type="InterPro" id="IPR003594">
    <property type="entry name" value="HATPase_dom"/>
</dbReference>
<evidence type="ECO:0000256" key="6">
    <source>
        <dbReference type="ARBA" id="ARBA00022777"/>
    </source>
</evidence>
<dbReference type="Gene3D" id="3.30.565.10">
    <property type="entry name" value="Histidine kinase-like ATPase, C-terminal domain"/>
    <property type="match status" value="1"/>
</dbReference>
<keyword evidence="8" id="KW-0902">Two-component regulatory system</keyword>
<evidence type="ECO:0000256" key="8">
    <source>
        <dbReference type="ARBA" id="ARBA00023012"/>
    </source>
</evidence>
<proteinExistence type="predicted"/>
<dbReference type="SUPFAM" id="SSF55874">
    <property type="entry name" value="ATPase domain of HSP90 chaperone/DNA topoisomerase II/histidine kinase"/>
    <property type="match status" value="1"/>
</dbReference>
<dbReference type="PRINTS" id="PR00344">
    <property type="entry name" value="BCTRLSENSOR"/>
</dbReference>
<dbReference type="KEGG" id="dalk:DSCA_44330"/>
<dbReference type="EMBL" id="AP021874">
    <property type="protein sequence ID" value="BBO70503.1"/>
    <property type="molecule type" value="Genomic_DNA"/>
</dbReference>
<dbReference type="SMART" id="SM00388">
    <property type="entry name" value="HisKA"/>
    <property type="match status" value="1"/>
</dbReference>
<evidence type="ECO:0000256" key="2">
    <source>
        <dbReference type="ARBA" id="ARBA00012438"/>
    </source>
</evidence>
<feature type="transmembrane region" description="Helical" evidence="9">
    <location>
        <begin position="21"/>
        <end position="41"/>
    </location>
</feature>
<keyword evidence="3" id="KW-0597">Phosphoprotein</keyword>
<dbReference type="PANTHER" id="PTHR43065:SF10">
    <property type="entry name" value="PEROXIDE STRESS-ACTIVATED HISTIDINE KINASE MAK3"/>
    <property type="match status" value="1"/>
</dbReference>
<comment type="catalytic activity">
    <reaction evidence="1">
        <text>ATP + protein L-histidine = ADP + protein N-phospho-L-histidine.</text>
        <dbReference type="EC" id="2.7.13.3"/>
    </reaction>
</comment>
<dbReference type="InterPro" id="IPR003661">
    <property type="entry name" value="HisK_dim/P_dom"/>
</dbReference>
<sequence length="474" mass="53218">MKPSNVIERAKPFRLVKYFTFTSLVVIFIGTIILSVLNTHWVRSMQYQKSEDYALLLIENLNHQVFLQFILPVGLKYGKIELRNQEQFERMDSVVRSTLHSFNIEMVNIYSKKDVIAYSFSSELVGLENVGGAFYKNALDGKSSSKLVQNGAFWEILLGIPKEIKIVTFAPLRAEKPLSPISGPVLGVVEIRQDLSSDYRKIFKFQVLVICTISIVMGILLLTLIYVVKRGEGIIEKRALERIRLKDQLAKAKHLSSLGEMVAGVSHEIRNPLGIISSSAELLKKKMDPRDSLNAIADIVVAEARRLNNIITDFLNYARPKKPNRGPCRIDEVITKNINFLEHQMNANGFTIRTCFADKIPVIMADGDMLYQAFLNLLINGMQAMPGGGAIDVTVEIGDDSLWLYVEDEGDGVPAAVLEKIWDPFFTTKEKGTGLGLGIVKNIIEAHDGMIRIDNQRESGCRVSIKFPLRQESK</sequence>
<dbReference type="EC" id="2.7.13.3" evidence="2"/>
<name>A0A5K7YQ94_9BACT</name>
<dbReference type="AlphaFoldDB" id="A0A5K7YQ94"/>
<dbReference type="InterPro" id="IPR036890">
    <property type="entry name" value="HATPase_C_sf"/>
</dbReference>
<keyword evidence="9" id="KW-1133">Transmembrane helix</keyword>
<dbReference type="PANTHER" id="PTHR43065">
    <property type="entry name" value="SENSOR HISTIDINE KINASE"/>
    <property type="match status" value="1"/>
</dbReference>
<dbReference type="GO" id="GO:0000155">
    <property type="term" value="F:phosphorelay sensor kinase activity"/>
    <property type="evidence" value="ECO:0007669"/>
    <property type="project" value="InterPro"/>
</dbReference>
<dbReference type="InterPro" id="IPR004358">
    <property type="entry name" value="Sig_transdc_His_kin-like_C"/>
</dbReference>
<keyword evidence="12" id="KW-1185">Reference proteome</keyword>
<protein>
    <recommendedName>
        <fullName evidence="2">histidine kinase</fullName>
        <ecNumber evidence="2">2.7.13.3</ecNumber>
    </recommendedName>
</protein>
<keyword evidence="4" id="KW-0808">Transferase</keyword>
<keyword evidence="6 11" id="KW-0418">Kinase</keyword>
<dbReference type="Pfam" id="PF00512">
    <property type="entry name" value="HisKA"/>
    <property type="match status" value="1"/>
</dbReference>
<dbReference type="CDD" id="cd00082">
    <property type="entry name" value="HisKA"/>
    <property type="match status" value="1"/>
</dbReference>
<organism evidence="11 12">
    <name type="scientific">Desulfosarcina alkanivorans</name>
    <dbReference type="NCBI Taxonomy" id="571177"/>
    <lineage>
        <taxon>Bacteria</taxon>
        <taxon>Pseudomonadati</taxon>
        <taxon>Thermodesulfobacteriota</taxon>
        <taxon>Desulfobacteria</taxon>
        <taxon>Desulfobacterales</taxon>
        <taxon>Desulfosarcinaceae</taxon>
        <taxon>Desulfosarcina</taxon>
    </lineage>
</organism>
<dbReference type="GO" id="GO:0005524">
    <property type="term" value="F:ATP binding"/>
    <property type="evidence" value="ECO:0007669"/>
    <property type="project" value="UniProtKB-KW"/>
</dbReference>
<dbReference type="InterPro" id="IPR036097">
    <property type="entry name" value="HisK_dim/P_sf"/>
</dbReference>
<keyword evidence="5" id="KW-0547">Nucleotide-binding</keyword>
<dbReference type="Pfam" id="PF02518">
    <property type="entry name" value="HATPase_c"/>
    <property type="match status" value="1"/>
</dbReference>
<keyword evidence="9" id="KW-0472">Membrane</keyword>
<dbReference type="Proteomes" id="UP000427906">
    <property type="component" value="Chromosome"/>
</dbReference>
<dbReference type="RefSeq" id="WP_155318447.1">
    <property type="nucleotide sequence ID" value="NZ_AP021874.1"/>
</dbReference>
<evidence type="ECO:0000256" key="7">
    <source>
        <dbReference type="ARBA" id="ARBA00022840"/>
    </source>
</evidence>
<evidence type="ECO:0000256" key="1">
    <source>
        <dbReference type="ARBA" id="ARBA00000085"/>
    </source>
</evidence>
<evidence type="ECO:0000256" key="9">
    <source>
        <dbReference type="SAM" id="Phobius"/>
    </source>
</evidence>
<gene>
    <name evidence="11" type="ORF">DSCA_44330</name>
</gene>
<evidence type="ECO:0000313" key="11">
    <source>
        <dbReference type="EMBL" id="BBO70503.1"/>
    </source>
</evidence>
<dbReference type="InterPro" id="IPR005467">
    <property type="entry name" value="His_kinase_dom"/>
</dbReference>
<keyword evidence="7" id="KW-0067">ATP-binding</keyword>
<accession>A0A5K7YQ94</accession>
<evidence type="ECO:0000256" key="3">
    <source>
        <dbReference type="ARBA" id="ARBA00022553"/>
    </source>
</evidence>
<feature type="transmembrane region" description="Helical" evidence="9">
    <location>
        <begin position="207"/>
        <end position="228"/>
    </location>
</feature>
<evidence type="ECO:0000259" key="10">
    <source>
        <dbReference type="PROSITE" id="PS50109"/>
    </source>
</evidence>
<keyword evidence="9" id="KW-0812">Transmembrane</keyword>
<evidence type="ECO:0000256" key="4">
    <source>
        <dbReference type="ARBA" id="ARBA00022679"/>
    </source>
</evidence>
<dbReference type="PROSITE" id="PS50109">
    <property type="entry name" value="HIS_KIN"/>
    <property type="match status" value="1"/>
</dbReference>
<dbReference type="SMART" id="SM00387">
    <property type="entry name" value="HATPase_c"/>
    <property type="match status" value="1"/>
</dbReference>